<dbReference type="PANTHER" id="PTHR43300">
    <property type="entry name" value="ACETYLTRANSFERASE"/>
    <property type="match status" value="1"/>
</dbReference>
<dbReference type="Pfam" id="PF14602">
    <property type="entry name" value="Hexapep_2"/>
    <property type="match status" value="1"/>
</dbReference>
<organism evidence="2 3">
    <name type="scientific">Candidatus Scalindua rubra</name>
    <dbReference type="NCBI Taxonomy" id="1872076"/>
    <lineage>
        <taxon>Bacteria</taxon>
        <taxon>Pseudomonadati</taxon>
        <taxon>Planctomycetota</taxon>
        <taxon>Candidatus Brocadiia</taxon>
        <taxon>Candidatus Brocadiales</taxon>
        <taxon>Candidatus Scalinduaceae</taxon>
        <taxon>Candidatus Scalindua</taxon>
    </lineage>
</organism>
<dbReference type="CDD" id="cd03358">
    <property type="entry name" value="LbH_WxcM_N_like"/>
    <property type="match status" value="1"/>
</dbReference>
<dbReference type="Pfam" id="PF00132">
    <property type="entry name" value="Hexapep"/>
    <property type="match status" value="1"/>
</dbReference>
<protein>
    <submittedName>
        <fullName evidence="2">dTDP-3-amino-3,6-dideoxy-alpha-D-galactopyranose 3-N-acetyltransferase</fullName>
        <ecNumber evidence="2">2.3.1.197</ecNumber>
    </submittedName>
</protein>
<keyword evidence="2" id="KW-0012">Acyltransferase</keyword>
<keyword evidence="2" id="KW-0808">Transferase</keyword>
<dbReference type="PANTHER" id="PTHR43300:SF4">
    <property type="entry name" value="ACYL-[ACYL-CARRIER-PROTEIN]--UDP-N-ACETYLGLUCOSAMINE O-ACYLTRANSFERASE"/>
    <property type="match status" value="1"/>
</dbReference>
<name>A0A1E3X551_9BACT</name>
<dbReference type="AlphaFoldDB" id="A0A1E3X551"/>
<proteinExistence type="inferred from homology"/>
<dbReference type="InterPro" id="IPR011004">
    <property type="entry name" value="Trimer_LpxA-like_sf"/>
</dbReference>
<dbReference type="InterPro" id="IPR050179">
    <property type="entry name" value="Trans_hexapeptide_repeat"/>
</dbReference>
<sequence>MNNIKKTAIIKDSKVGRRTKIWEFANVYGCDIGDDCNIGSYVEVQNDVKIGHRVTISSHAFICSLVTIEDDVFVGHGVTTINDIHPPSYKRTGSKDQWKKTLIKKGAVIGSNATIFPVTIGENAIVGAGAVVTKDVSDNCVVTGNPAKIVNRKST</sequence>
<dbReference type="InterPro" id="IPR001451">
    <property type="entry name" value="Hexapep"/>
</dbReference>
<dbReference type="EC" id="2.3.1.197" evidence="2"/>
<dbReference type="PATRIC" id="fig|1872076.5.peg.4913"/>
<comment type="similarity">
    <text evidence="1">Belongs to the transferase hexapeptide repeat family.</text>
</comment>
<evidence type="ECO:0000313" key="2">
    <source>
        <dbReference type="EMBL" id="ODS30770.1"/>
    </source>
</evidence>
<evidence type="ECO:0000256" key="1">
    <source>
        <dbReference type="ARBA" id="ARBA00007274"/>
    </source>
</evidence>
<dbReference type="EMBL" id="MAYW01000178">
    <property type="protein sequence ID" value="ODS30770.1"/>
    <property type="molecule type" value="Genomic_DNA"/>
</dbReference>
<comment type="caution">
    <text evidence="2">The sequence shown here is derived from an EMBL/GenBank/DDBJ whole genome shotgun (WGS) entry which is preliminary data.</text>
</comment>
<reference evidence="2 3" key="1">
    <citation type="submission" date="2016-07" db="EMBL/GenBank/DDBJ databases">
        <title>Draft genome of Scalindua rubra, obtained from a brine-seawater interface in the Red Sea, sheds light on salt adaptation in anammox bacteria.</title>
        <authorList>
            <person name="Speth D.R."/>
            <person name="Lagkouvardos I."/>
            <person name="Wang Y."/>
            <person name="Qian P.-Y."/>
            <person name="Dutilh B.E."/>
            <person name="Jetten M.S."/>
        </authorList>
    </citation>
    <scope>NUCLEOTIDE SEQUENCE [LARGE SCALE GENOMIC DNA]</scope>
    <source>
        <strain evidence="2">BSI-1</strain>
    </source>
</reference>
<dbReference type="Proteomes" id="UP000094056">
    <property type="component" value="Unassembled WGS sequence"/>
</dbReference>
<accession>A0A1E3X551</accession>
<gene>
    <name evidence="2" type="primary">fdtC_2</name>
    <name evidence="2" type="ORF">SCARUB_04113</name>
</gene>
<dbReference type="GO" id="GO:0016746">
    <property type="term" value="F:acyltransferase activity"/>
    <property type="evidence" value="ECO:0007669"/>
    <property type="project" value="UniProtKB-KW"/>
</dbReference>
<evidence type="ECO:0000313" key="3">
    <source>
        <dbReference type="Proteomes" id="UP000094056"/>
    </source>
</evidence>
<dbReference type="SUPFAM" id="SSF51161">
    <property type="entry name" value="Trimeric LpxA-like enzymes"/>
    <property type="match status" value="1"/>
</dbReference>
<dbReference type="Gene3D" id="2.160.10.10">
    <property type="entry name" value="Hexapeptide repeat proteins"/>
    <property type="match status" value="1"/>
</dbReference>